<dbReference type="Pfam" id="PF06964">
    <property type="entry name" value="Alpha-L-AF_C"/>
    <property type="match status" value="1"/>
</dbReference>
<feature type="chain" id="PRO_5046144713" description="non-reducing end alpha-L-arabinofuranosidase" evidence="7">
    <location>
        <begin position="21"/>
        <end position="669"/>
    </location>
</feature>
<dbReference type="SMART" id="SM00813">
    <property type="entry name" value="Alpha-L-AF_C"/>
    <property type="match status" value="1"/>
</dbReference>
<gene>
    <name evidence="9" type="ORF">GETHLI_02570</name>
</gene>
<proteinExistence type="inferred from homology"/>
<evidence type="ECO:0000256" key="4">
    <source>
        <dbReference type="ARBA" id="ARBA00022729"/>
    </source>
</evidence>
<dbReference type="Proteomes" id="UP001165069">
    <property type="component" value="Unassembled WGS sequence"/>
</dbReference>
<accession>A0ABQ5QAA4</accession>
<evidence type="ECO:0000256" key="2">
    <source>
        <dbReference type="ARBA" id="ARBA00007186"/>
    </source>
</evidence>
<evidence type="ECO:0000256" key="5">
    <source>
        <dbReference type="ARBA" id="ARBA00022801"/>
    </source>
</evidence>
<dbReference type="InterPro" id="IPR013780">
    <property type="entry name" value="Glyco_hydro_b"/>
</dbReference>
<dbReference type="InterPro" id="IPR017853">
    <property type="entry name" value="GH"/>
</dbReference>
<comment type="similarity">
    <text evidence="2">Belongs to the glycosyl hydrolase 51 family.</text>
</comment>
<dbReference type="PANTHER" id="PTHR31776">
    <property type="entry name" value="ALPHA-L-ARABINOFURANOSIDASE 1"/>
    <property type="match status" value="1"/>
</dbReference>
<dbReference type="InterPro" id="IPR051563">
    <property type="entry name" value="Glycosyl_Hydrolase_51"/>
</dbReference>
<dbReference type="InterPro" id="IPR008979">
    <property type="entry name" value="Galactose-bd-like_sf"/>
</dbReference>
<keyword evidence="5" id="KW-0378">Hydrolase</keyword>
<evidence type="ECO:0000313" key="9">
    <source>
        <dbReference type="EMBL" id="GLH71755.1"/>
    </source>
</evidence>
<evidence type="ECO:0000256" key="1">
    <source>
        <dbReference type="ARBA" id="ARBA00001462"/>
    </source>
</evidence>
<reference evidence="9 10" key="1">
    <citation type="journal article" date="2023" name="Antonie Van Leeuwenhoek">
        <title>Mesoterricola silvestris gen. nov., sp. nov., Mesoterricola sediminis sp. nov., Geothrix oryzae sp. nov., Geothrix edaphica sp. nov., Geothrix rubra sp. nov., and Geothrix limicola sp. nov., six novel members of Acidobacteriota isolated from soils.</title>
        <authorList>
            <person name="Itoh H."/>
            <person name="Sugisawa Y."/>
            <person name="Mise K."/>
            <person name="Xu Z."/>
            <person name="Kuniyasu M."/>
            <person name="Ushijima N."/>
            <person name="Kawano K."/>
            <person name="Kobayashi E."/>
            <person name="Shiratori Y."/>
            <person name="Masuda Y."/>
            <person name="Senoo K."/>
        </authorList>
    </citation>
    <scope>NUCLEOTIDE SEQUENCE [LARGE SCALE GENOMIC DNA]</scope>
    <source>
        <strain evidence="9 10">Red804</strain>
    </source>
</reference>
<comment type="catalytic activity">
    <reaction evidence="1">
        <text>Hydrolysis of terminal non-reducing alpha-L-arabinofuranoside residues in alpha-L-arabinosides.</text>
        <dbReference type="EC" id="3.2.1.55"/>
    </reaction>
</comment>
<keyword evidence="10" id="KW-1185">Reference proteome</keyword>
<keyword evidence="6" id="KW-0325">Glycoprotein</keyword>
<dbReference type="InterPro" id="IPR010720">
    <property type="entry name" value="Alpha-L-AF_C"/>
</dbReference>
<keyword evidence="4 7" id="KW-0732">Signal</keyword>
<dbReference type="Gene3D" id="2.60.40.1180">
    <property type="entry name" value="Golgi alpha-mannosidase II"/>
    <property type="match status" value="1"/>
</dbReference>
<evidence type="ECO:0000256" key="3">
    <source>
        <dbReference type="ARBA" id="ARBA00012670"/>
    </source>
</evidence>
<organism evidence="9 10">
    <name type="scientific">Geothrix limicola</name>
    <dbReference type="NCBI Taxonomy" id="2927978"/>
    <lineage>
        <taxon>Bacteria</taxon>
        <taxon>Pseudomonadati</taxon>
        <taxon>Acidobacteriota</taxon>
        <taxon>Holophagae</taxon>
        <taxon>Holophagales</taxon>
        <taxon>Holophagaceae</taxon>
        <taxon>Geothrix</taxon>
    </lineage>
</organism>
<evidence type="ECO:0000256" key="6">
    <source>
        <dbReference type="ARBA" id="ARBA00023180"/>
    </source>
</evidence>
<sequence>MRSPFFALLFVLAASIPWLAAQVPSQHPRVPAATLTVDAHQPGAAINPAMWGVFFEDINFAADGGLWAELVKNRSFEFPHRLQGWFEVRRKNARGTLTIHEDSPAIPENPHYLRITSQAPGEGYGVGNEGFRGMGIRAGEGLRFSFWARRGPDASVALRVALRGAENRLLTEGSIQVDKTAWTPYSLTLNPTLTDPGSRLELTLEHPGQVDLDAVSLMPTTATHGFRPDLMGLLRDLKPGFVRFPGGCVVEGHDLANRYQWKRTLGPADARRPMPNRWLDNMAGEGRFAPDYQQSFQLGFFEFFQLCADLGAEPLPVLSCGMACQFESGEMVPAESLDPFIQDALDLIEFANGAPDSPWGKVRAHMGHAAPFGLKFLAVGNEQWGPEYLDRFQRFEKAIRARYPQIQIIGSSGPWSGGADFDTLWAGMRELRADLVDEHYYAPPGWFLANAHRYDHYPRSGPKVFAGEYAAHPERPAPGTPRPNTWEAAMAEAAFMTGLERNADVVRLASYAPLLANVDAWQWSPNLIWFDSLQAAPTPSYWVQQTFSRNRASRILPVQLAIPPSATATAALYASAAVDDATGEVVLKVVNAARRPADLDLRIQGVQGLGGTARKTVLSAGLADENSLGAPPKATPVTSDVSVPGPAFSQTFPPYSLTVLRLSMKRAHP</sequence>
<feature type="signal peptide" evidence="7">
    <location>
        <begin position="1"/>
        <end position="20"/>
    </location>
</feature>
<dbReference type="SUPFAM" id="SSF51011">
    <property type="entry name" value="Glycosyl hydrolase domain"/>
    <property type="match status" value="1"/>
</dbReference>
<dbReference type="EMBL" id="BSDE01000001">
    <property type="protein sequence ID" value="GLH71755.1"/>
    <property type="molecule type" value="Genomic_DNA"/>
</dbReference>
<comment type="caution">
    <text evidence="9">The sequence shown here is derived from an EMBL/GenBank/DDBJ whole genome shotgun (WGS) entry which is preliminary data.</text>
</comment>
<dbReference type="PANTHER" id="PTHR31776:SF0">
    <property type="entry name" value="ALPHA-L-ARABINOFURANOSIDASE 1"/>
    <property type="match status" value="1"/>
</dbReference>
<dbReference type="Pfam" id="PF22848">
    <property type="entry name" value="ASD1_dom"/>
    <property type="match status" value="1"/>
</dbReference>
<feature type="domain" description="Alpha-L-arabinofuranosidase C-terminal" evidence="8">
    <location>
        <begin position="467"/>
        <end position="656"/>
    </location>
</feature>
<evidence type="ECO:0000256" key="7">
    <source>
        <dbReference type="SAM" id="SignalP"/>
    </source>
</evidence>
<dbReference type="Gene3D" id="3.20.20.80">
    <property type="entry name" value="Glycosidases"/>
    <property type="match status" value="1"/>
</dbReference>
<dbReference type="InterPro" id="IPR055235">
    <property type="entry name" value="ASD1_cat"/>
</dbReference>
<dbReference type="EC" id="3.2.1.55" evidence="3"/>
<protein>
    <recommendedName>
        <fullName evidence="3">non-reducing end alpha-L-arabinofuranosidase</fullName>
        <ecNumber evidence="3">3.2.1.55</ecNumber>
    </recommendedName>
</protein>
<evidence type="ECO:0000313" key="10">
    <source>
        <dbReference type="Proteomes" id="UP001165069"/>
    </source>
</evidence>
<name>A0ABQ5QAA4_9BACT</name>
<dbReference type="SUPFAM" id="SSF51445">
    <property type="entry name" value="(Trans)glycosidases"/>
    <property type="match status" value="1"/>
</dbReference>
<evidence type="ECO:0000259" key="8">
    <source>
        <dbReference type="SMART" id="SM00813"/>
    </source>
</evidence>
<dbReference type="SUPFAM" id="SSF49785">
    <property type="entry name" value="Galactose-binding domain-like"/>
    <property type="match status" value="1"/>
</dbReference>